<proteinExistence type="predicted"/>
<comment type="caution">
    <text evidence="1">The sequence shown here is derived from an EMBL/GenBank/DDBJ whole genome shotgun (WGS) entry which is preliminary data.</text>
</comment>
<protein>
    <recommendedName>
        <fullName evidence="3">F-box domain-containing protein</fullName>
    </recommendedName>
</protein>
<keyword evidence="2" id="KW-1185">Reference proteome</keyword>
<dbReference type="CDD" id="cd09917">
    <property type="entry name" value="F-box_SF"/>
    <property type="match status" value="1"/>
</dbReference>
<name>A0A4Z0YMP2_9PEZI</name>
<sequence length="487" mass="56038">MDSIQAPTVVMDHDEERLQCPIKGLPVELLRMILEFLPDASSLYTAVLSCSLFHSILWGAEEAITAQVVLNQMGAGVLPEAMMAFESAPLRPHNTDPKSRQAISDYIVQNIQQRPNPPRLCSLRRALYLSRLHFCVDALAKEFAATALAKHPLSRYSLPSTCQEISRIERALYRFEIYCNLFRESEKRFAGSESPLNDERKSLFFANFAPCENEQLGCVLDFLVRTVSPIFNEVAEHDVGWGSANVDYDNKPDNPYIQSVLSRGLAKIYAISVAETYEKQYRALNATKSPHANFGFLCEGLEYDANEPYNDRVYVEDITPENETRFIKRPFFKDSDPGPANAWRWAHIEETRSKWVYIEDRRELREWGYVMWDQRRLDKVGIFQGPWEDIVSERDLVLEDQEAGREHAYMQNSWEQRESVSMSGGSGWWSWGDRSKVVYKDRGEWALCKRQWGDHYSPDLKPNSRQEARKMLGLLTLPLSARKIQGA</sequence>
<dbReference type="OrthoDB" id="5304511at2759"/>
<evidence type="ECO:0008006" key="3">
    <source>
        <dbReference type="Google" id="ProtNLM"/>
    </source>
</evidence>
<dbReference type="AlphaFoldDB" id="A0A4Z0YMP2"/>
<accession>A0A4Z0YMP2</accession>
<reference evidence="1 2" key="1">
    <citation type="submission" date="2019-03" db="EMBL/GenBank/DDBJ databases">
        <title>Draft genome sequence of Xylaria hypoxylon DSM 108379, a ubiquitous saprotrophic-parasitic fungi on hardwood.</title>
        <authorList>
            <person name="Buettner E."/>
            <person name="Leonhardt S."/>
            <person name="Gebauer A.M."/>
            <person name="Liers C."/>
            <person name="Hofrichter M."/>
            <person name="Kellner H."/>
        </authorList>
    </citation>
    <scope>NUCLEOTIDE SEQUENCE [LARGE SCALE GENOMIC DNA]</scope>
    <source>
        <strain evidence="1 2">DSM 108379</strain>
    </source>
</reference>
<evidence type="ECO:0000313" key="2">
    <source>
        <dbReference type="Proteomes" id="UP000297716"/>
    </source>
</evidence>
<dbReference type="Proteomes" id="UP000297716">
    <property type="component" value="Unassembled WGS sequence"/>
</dbReference>
<gene>
    <name evidence="1" type="ORF">E0Z10_g8051</name>
</gene>
<dbReference type="EMBL" id="SKBN01000205">
    <property type="protein sequence ID" value="TGJ80711.1"/>
    <property type="molecule type" value="Genomic_DNA"/>
</dbReference>
<organism evidence="1 2">
    <name type="scientific">Xylaria hypoxylon</name>
    <dbReference type="NCBI Taxonomy" id="37992"/>
    <lineage>
        <taxon>Eukaryota</taxon>
        <taxon>Fungi</taxon>
        <taxon>Dikarya</taxon>
        <taxon>Ascomycota</taxon>
        <taxon>Pezizomycotina</taxon>
        <taxon>Sordariomycetes</taxon>
        <taxon>Xylariomycetidae</taxon>
        <taxon>Xylariales</taxon>
        <taxon>Xylariaceae</taxon>
        <taxon>Xylaria</taxon>
    </lineage>
</organism>
<evidence type="ECO:0000313" key="1">
    <source>
        <dbReference type="EMBL" id="TGJ80711.1"/>
    </source>
</evidence>